<reference evidence="1 3" key="1">
    <citation type="submission" date="2015-11" db="EMBL/GenBank/DDBJ databases">
        <title>Genomic analysis of 38 Legionella species identifies large and diverse effector repertoires.</title>
        <authorList>
            <person name="Burstein D."/>
            <person name="Amaro F."/>
            <person name="Zusman T."/>
            <person name="Lifshitz Z."/>
            <person name="Cohen O."/>
            <person name="Gilbert J.A."/>
            <person name="Pupko T."/>
            <person name="Shuman H.A."/>
            <person name="Segal G."/>
        </authorList>
    </citation>
    <scope>NUCLEOTIDE SEQUENCE [LARGE SCALE GENOMIC DNA]</scope>
    <source>
        <strain evidence="1 3">WO-44C</strain>
    </source>
</reference>
<evidence type="ECO:0000313" key="2">
    <source>
        <dbReference type="EMBL" id="SPX59221.1"/>
    </source>
</evidence>
<dbReference type="PATRIC" id="fig|453.4.peg.421"/>
<dbReference type="Proteomes" id="UP000054698">
    <property type="component" value="Unassembled WGS sequence"/>
</dbReference>
<evidence type="ECO:0000313" key="1">
    <source>
        <dbReference type="EMBL" id="KTD03643.1"/>
    </source>
</evidence>
<dbReference type="EMBL" id="LNYB01000014">
    <property type="protein sequence ID" value="KTD03643.1"/>
    <property type="molecule type" value="Genomic_DNA"/>
</dbReference>
<reference evidence="2 4" key="2">
    <citation type="submission" date="2018-06" db="EMBL/GenBank/DDBJ databases">
        <authorList>
            <consortium name="Pathogen Informatics"/>
            <person name="Doyle S."/>
        </authorList>
    </citation>
    <scope>NUCLEOTIDE SEQUENCE [LARGE SCALE GENOMIC DNA]</scope>
    <source>
        <strain evidence="2 4">NCTC12022</strain>
    </source>
</reference>
<dbReference type="Proteomes" id="UP000251942">
    <property type="component" value="Unassembled WGS sequence"/>
</dbReference>
<evidence type="ECO:0000313" key="3">
    <source>
        <dbReference type="Proteomes" id="UP000054698"/>
    </source>
</evidence>
<name>A0A0W0U7D6_9GAMM</name>
<dbReference type="STRING" id="453.Lfee_0389"/>
<proteinExistence type="predicted"/>
<dbReference type="AlphaFoldDB" id="A0A0W0U7D6"/>
<gene>
    <name evidence="1" type="ORF">Lfee_0389</name>
    <name evidence="2" type="ORF">NCTC12022_00041</name>
</gene>
<sequence>MEFDSVFIDKFFNEKCFFSSRGNTNRCSYPFVSCLPHQAGQTVGFDNQETSLLQSAT</sequence>
<dbReference type="EMBL" id="UASS01000001">
    <property type="protein sequence ID" value="SPX59221.1"/>
    <property type="molecule type" value="Genomic_DNA"/>
</dbReference>
<organism evidence="1 3">
    <name type="scientific">Legionella feeleii</name>
    <dbReference type="NCBI Taxonomy" id="453"/>
    <lineage>
        <taxon>Bacteria</taxon>
        <taxon>Pseudomonadati</taxon>
        <taxon>Pseudomonadota</taxon>
        <taxon>Gammaproteobacteria</taxon>
        <taxon>Legionellales</taxon>
        <taxon>Legionellaceae</taxon>
        <taxon>Legionella</taxon>
    </lineage>
</organism>
<accession>A0A0W0U7D6</accession>
<evidence type="ECO:0000313" key="4">
    <source>
        <dbReference type="Proteomes" id="UP000251942"/>
    </source>
</evidence>
<keyword evidence="3" id="KW-1185">Reference proteome</keyword>
<protein>
    <submittedName>
        <fullName evidence="1">Uncharacterized protein</fullName>
    </submittedName>
</protein>